<evidence type="ECO:0000256" key="6">
    <source>
        <dbReference type="ARBA" id="ARBA00023136"/>
    </source>
</evidence>
<dbReference type="GO" id="GO:0015421">
    <property type="term" value="F:ABC-type oligopeptide transporter activity"/>
    <property type="evidence" value="ECO:0007669"/>
    <property type="project" value="TreeGrafter"/>
</dbReference>
<dbReference type="OrthoDB" id="9802264at2"/>
<dbReference type="SUPFAM" id="SSF52540">
    <property type="entry name" value="P-loop containing nucleoside triphosphate hydrolases"/>
    <property type="match status" value="1"/>
</dbReference>
<evidence type="ECO:0000256" key="3">
    <source>
        <dbReference type="ARBA" id="ARBA00022741"/>
    </source>
</evidence>
<evidence type="ECO:0000313" key="10">
    <source>
        <dbReference type="EMBL" id="SKA02330.1"/>
    </source>
</evidence>
<feature type="transmembrane region" description="Helical" evidence="7">
    <location>
        <begin position="60"/>
        <end position="79"/>
    </location>
</feature>
<name>A0A1T4QEU7_9ENTE</name>
<dbReference type="GO" id="GO:0045454">
    <property type="term" value="P:cell redox homeostasis"/>
    <property type="evidence" value="ECO:0007669"/>
    <property type="project" value="InterPro"/>
</dbReference>
<dbReference type="GO" id="GO:0005524">
    <property type="term" value="F:ATP binding"/>
    <property type="evidence" value="ECO:0007669"/>
    <property type="project" value="UniProtKB-KW"/>
</dbReference>
<keyword evidence="5 7" id="KW-1133">Transmembrane helix</keyword>
<feature type="transmembrane region" description="Helical" evidence="7">
    <location>
        <begin position="136"/>
        <end position="157"/>
    </location>
</feature>
<dbReference type="Pfam" id="PF00005">
    <property type="entry name" value="ABC_tran"/>
    <property type="match status" value="1"/>
</dbReference>
<organism evidence="10 11">
    <name type="scientific">Pilibacter termitis</name>
    <dbReference type="NCBI Taxonomy" id="263852"/>
    <lineage>
        <taxon>Bacteria</taxon>
        <taxon>Bacillati</taxon>
        <taxon>Bacillota</taxon>
        <taxon>Bacilli</taxon>
        <taxon>Lactobacillales</taxon>
        <taxon>Enterococcaceae</taxon>
        <taxon>Pilibacter</taxon>
    </lineage>
</organism>
<feature type="domain" description="ABC transporter" evidence="8">
    <location>
        <begin position="339"/>
        <end position="571"/>
    </location>
</feature>
<dbReference type="InterPro" id="IPR027417">
    <property type="entry name" value="P-loop_NTPase"/>
</dbReference>
<evidence type="ECO:0000256" key="1">
    <source>
        <dbReference type="ARBA" id="ARBA00004651"/>
    </source>
</evidence>
<feature type="transmembrane region" description="Helical" evidence="7">
    <location>
        <begin position="24"/>
        <end position="48"/>
    </location>
</feature>
<proteinExistence type="predicted"/>
<evidence type="ECO:0000313" key="11">
    <source>
        <dbReference type="Proteomes" id="UP000190328"/>
    </source>
</evidence>
<evidence type="ECO:0000256" key="4">
    <source>
        <dbReference type="ARBA" id="ARBA00022840"/>
    </source>
</evidence>
<dbReference type="InterPro" id="IPR011527">
    <property type="entry name" value="ABC1_TM_dom"/>
</dbReference>
<keyword evidence="11" id="KW-1185">Reference proteome</keyword>
<feature type="transmembrane region" description="Helical" evidence="7">
    <location>
        <begin position="163"/>
        <end position="187"/>
    </location>
</feature>
<dbReference type="NCBIfam" id="TIGR02868">
    <property type="entry name" value="CydC"/>
    <property type="match status" value="1"/>
</dbReference>
<dbReference type="GO" id="GO:0005886">
    <property type="term" value="C:plasma membrane"/>
    <property type="evidence" value="ECO:0007669"/>
    <property type="project" value="UniProtKB-SubCell"/>
</dbReference>
<dbReference type="RefSeq" id="WP_078808086.1">
    <property type="nucleotide sequence ID" value="NZ_FUXI01000029.1"/>
</dbReference>
<feature type="transmembrane region" description="Helical" evidence="7">
    <location>
        <begin position="252"/>
        <end position="270"/>
    </location>
</feature>
<dbReference type="SMART" id="SM00382">
    <property type="entry name" value="AAA"/>
    <property type="match status" value="1"/>
</dbReference>
<dbReference type="SUPFAM" id="SSF90123">
    <property type="entry name" value="ABC transporter transmembrane region"/>
    <property type="match status" value="1"/>
</dbReference>
<dbReference type="PANTHER" id="PTHR43394">
    <property type="entry name" value="ATP-DEPENDENT PERMEASE MDL1, MITOCHONDRIAL"/>
    <property type="match status" value="1"/>
</dbReference>
<dbReference type="InterPro" id="IPR003593">
    <property type="entry name" value="AAA+_ATPase"/>
</dbReference>
<evidence type="ECO:0000259" key="9">
    <source>
        <dbReference type="PROSITE" id="PS50929"/>
    </source>
</evidence>
<keyword evidence="3" id="KW-0547">Nucleotide-binding</keyword>
<dbReference type="PANTHER" id="PTHR43394:SF1">
    <property type="entry name" value="ATP-BINDING CASSETTE SUB-FAMILY B MEMBER 10, MITOCHONDRIAL"/>
    <property type="match status" value="1"/>
</dbReference>
<dbReference type="Gene3D" id="1.20.1560.10">
    <property type="entry name" value="ABC transporter type 1, transmembrane domain"/>
    <property type="match status" value="1"/>
</dbReference>
<dbReference type="GO" id="GO:0034775">
    <property type="term" value="P:glutathione transmembrane transport"/>
    <property type="evidence" value="ECO:0007669"/>
    <property type="project" value="InterPro"/>
</dbReference>
<dbReference type="Proteomes" id="UP000190328">
    <property type="component" value="Unassembled WGS sequence"/>
</dbReference>
<reference evidence="10 11" key="1">
    <citation type="submission" date="2017-02" db="EMBL/GenBank/DDBJ databases">
        <authorList>
            <person name="Peterson S.W."/>
        </authorList>
    </citation>
    <scope>NUCLEOTIDE SEQUENCE [LARGE SCALE GENOMIC DNA]</scope>
    <source>
        <strain evidence="10 11">ATCC BAA-1030</strain>
    </source>
</reference>
<evidence type="ECO:0000259" key="8">
    <source>
        <dbReference type="PROSITE" id="PS50893"/>
    </source>
</evidence>
<evidence type="ECO:0000256" key="7">
    <source>
        <dbReference type="SAM" id="Phobius"/>
    </source>
</evidence>
<dbReference type="Gene3D" id="3.40.50.300">
    <property type="entry name" value="P-loop containing nucleotide triphosphate hydrolases"/>
    <property type="match status" value="1"/>
</dbReference>
<keyword evidence="2 7" id="KW-0812">Transmembrane</keyword>
<evidence type="ECO:0000256" key="5">
    <source>
        <dbReference type="ARBA" id="ARBA00022989"/>
    </source>
</evidence>
<dbReference type="PROSITE" id="PS50929">
    <property type="entry name" value="ABC_TM1F"/>
    <property type="match status" value="1"/>
</dbReference>
<keyword evidence="4 10" id="KW-0067">ATP-binding</keyword>
<dbReference type="STRING" id="263852.SAMN02745116_02174"/>
<accession>A0A1T4QEU7</accession>
<gene>
    <name evidence="10" type="ORF">SAMN02745116_02174</name>
</gene>
<dbReference type="InterPro" id="IPR036640">
    <property type="entry name" value="ABC1_TM_sf"/>
</dbReference>
<dbReference type="EMBL" id="FUXI01000029">
    <property type="protein sequence ID" value="SKA02330.1"/>
    <property type="molecule type" value="Genomic_DNA"/>
</dbReference>
<feature type="domain" description="ABC transmembrane type-1" evidence="9">
    <location>
        <begin position="25"/>
        <end position="306"/>
    </location>
</feature>
<dbReference type="InterPro" id="IPR014223">
    <property type="entry name" value="ABC_CydC/D"/>
</dbReference>
<keyword evidence="6 7" id="KW-0472">Membrane</keyword>
<dbReference type="PROSITE" id="PS50893">
    <property type="entry name" value="ABC_TRANSPORTER_2"/>
    <property type="match status" value="1"/>
</dbReference>
<dbReference type="InterPro" id="IPR003439">
    <property type="entry name" value="ABC_transporter-like_ATP-bd"/>
</dbReference>
<evidence type="ECO:0000256" key="2">
    <source>
        <dbReference type="ARBA" id="ARBA00022692"/>
    </source>
</evidence>
<dbReference type="AlphaFoldDB" id="A0A1T4QEU7"/>
<protein>
    <submittedName>
        <fullName evidence="10">ATP-binding cassette, subfamily C, CydC</fullName>
    </submittedName>
</protein>
<sequence length="575" mass="65009">MKIFHALKGDTWVLPFMKKYKKMLLLAIFLGLCTFLCGGALMFTSGYLISRSASLPENIIVIYVPVVLTRAFGIFRPVFRYIERLTSHNWVLKMTSSLREKLYITLEKQTTLVMNKIKLGDILGILSEDIAHIQNLYLRSIFPVLIAFALSLVVILALGVFSIGFAILIALWLLSVMLLIPFISLLFKGATEEKIRSEKLALYSEITDYVLGVSDIVFSGRGKEFAWKIEEKQENLRALQKKIHQHNRIRNLLLELSFGCLAVVLLIWTTQTFGETSQSANWIAAFVLAVFPLIDAFAPLSEAISESQVHAESIVRMNNLDAPLSQQTNQNELPTSFEIQLQNAHFSYEDKLIFENLNLTVPQGQILALLGKSGAGKSTLLKILRGDEQLSSGEVRIGNQNILTLSEKIDKLIGVIDQSPYLFHTTIRNNLRIANESATDEEIWEVLKKVELFDMVNLLPEKLDTLVDEAGLRFSGGERHRLGLARILLKDTPIVLLDEITNGLDPITERKLLNVLFRELSGRTILWVTHHLLGVEKANRVVFLENKQILMDNTPKNLEKENSLYQELLLLDRGI</sequence>
<dbReference type="InterPro" id="IPR039421">
    <property type="entry name" value="Type_1_exporter"/>
</dbReference>
<comment type="subcellular location">
    <subcellularLocation>
        <location evidence="1">Cell membrane</location>
        <topology evidence="1">Multi-pass membrane protein</topology>
    </subcellularLocation>
</comment>
<dbReference type="GO" id="GO:0016887">
    <property type="term" value="F:ATP hydrolysis activity"/>
    <property type="evidence" value="ECO:0007669"/>
    <property type="project" value="InterPro"/>
</dbReference>